<dbReference type="SUPFAM" id="SSF47655">
    <property type="entry name" value="STAT"/>
    <property type="match status" value="1"/>
</dbReference>
<evidence type="ECO:0000256" key="12">
    <source>
        <dbReference type="ARBA" id="ARBA00023157"/>
    </source>
</evidence>
<dbReference type="InterPro" id="IPR008967">
    <property type="entry name" value="p53-like_TF_DNA-bd_sf"/>
</dbReference>
<keyword evidence="13" id="KW-0804">Transcription</keyword>
<dbReference type="SMART" id="SM00204">
    <property type="entry name" value="TGFB"/>
    <property type="match status" value="1"/>
</dbReference>
<evidence type="ECO:0000256" key="17">
    <source>
        <dbReference type="SAM" id="SignalP"/>
    </source>
</evidence>
<evidence type="ECO:0000313" key="19">
    <source>
        <dbReference type="EMBL" id="KAE8278441.1"/>
    </source>
</evidence>
<dbReference type="GO" id="GO:0008083">
    <property type="term" value="F:growth factor activity"/>
    <property type="evidence" value="ECO:0007669"/>
    <property type="project" value="UniProtKB-KW"/>
</dbReference>
<dbReference type="InterPro" id="IPR013801">
    <property type="entry name" value="STAT_TF_DNA-bd"/>
</dbReference>
<keyword evidence="11" id="KW-0238">DNA-binding</keyword>
<dbReference type="SUPFAM" id="SSF49417">
    <property type="entry name" value="p53-like transcription factors"/>
    <property type="match status" value="1"/>
</dbReference>
<feature type="domain" description="TGF-beta family profile" evidence="18">
    <location>
        <begin position="234"/>
        <end position="318"/>
    </location>
</feature>
<evidence type="ECO:0000313" key="20">
    <source>
        <dbReference type="Proteomes" id="UP000424527"/>
    </source>
</evidence>
<evidence type="ECO:0000256" key="16">
    <source>
        <dbReference type="SAM" id="Coils"/>
    </source>
</evidence>
<dbReference type="PROSITE" id="PS00250">
    <property type="entry name" value="TGF_BETA_1"/>
    <property type="match status" value="1"/>
</dbReference>
<dbReference type="Gene3D" id="2.60.40.630">
    <property type="entry name" value="STAT transcription factor, DNA-binding domain"/>
    <property type="match status" value="1"/>
</dbReference>
<evidence type="ECO:0000256" key="5">
    <source>
        <dbReference type="ARBA" id="ARBA00022490"/>
    </source>
</evidence>
<dbReference type="Pfam" id="PF02865">
    <property type="entry name" value="STAT_int"/>
    <property type="match status" value="1"/>
</dbReference>
<evidence type="ECO:0000256" key="15">
    <source>
        <dbReference type="RuleBase" id="RU000354"/>
    </source>
</evidence>
<feature type="chain" id="PRO_5026165944" evidence="17">
    <location>
        <begin position="17"/>
        <end position="818"/>
    </location>
</feature>
<keyword evidence="7" id="KW-0597">Phosphoprotein</keyword>
<keyword evidence="10 15" id="KW-0339">Growth factor</keyword>
<evidence type="ECO:0000256" key="2">
    <source>
        <dbReference type="ARBA" id="ARBA00004496"/>
    </source>
</evidence>
<dbReference type="InterPro" id="IPR029034">
    <property type="entry name" value="Cystine-knot_cytokine"/>
</dbReference>
<dbReference type="FunFam" id="2.60.40.630:FF:000001">
    <property type="entry name" value="Signal transducer and activator of transcription"/>
    <property type="match status" value="1"/>
</dbReference>
<evidence type="ECO:0000259" key="18">
    <source>
        <dbReference type="PROSITE" id="PS51362"/>
    </source>
</evidence>
<keyword evidence="12" id="KW-1015">Disulfide bond</keyword>
<dbReference type="InterPro" id="IPR013799">
    <property type="entry name" value="STAT_TF_prot_interaction"/>
</dbReference>
<accession>A0A6G0HHD9</accession>
<dbReference type="InterPro" id="IPR036535">
    <property type="entry name" value="STAT_N_sf"/>
</dbReference>
<dbReference type="FunFam" id="1.10.532.10:FF:000001">
    <property type="entry name" value="Signal transducer and activator of transcription"/>
    <property type="match status" value="1"/>
</dbReference>
<evidence type="ECO:0000256" key="6">
    <source>
        <dbReference type="ARBA" id="ARBA00022525"/>
    </source>
</evidence>
<dbReference type="SUPFAM" id="SSF48092">
    <property type="entry name" value="Transcription factor STAT-4 N-domain"/>
    <property type="match status" value="1"/>
</dbReference>
<dbReference type="InterPro" id="IPR001839">
    <property type="entry name" value="TGF-b_C"/>
</dbReference>
<keyword evidence="8" id="KW-0727">SH2 domain</keyword>
<reference evidence="19 20" key="1">
    <citation type="submission" date="2019-07" db="EMBL/GenBank/DDBJ databases">
        <title>Chromosome genome assembly for large yellow croaker.</title>
        <authorList>
            <person name="Xiao S."/>
        </authorList>
    </citation>
    <scope>NUCLEOTIDE SEQUENCE [LARGE SCALE GENOMIC DNA]</scope>
    <source>
        <strain evidence="19">JMULYC20181020</strain>
        <tissue evidence="19">Muscle</tissue>
    </source>
</reference>
<dbReference type="GO" id="GO:0006955">
    <property type="term" value="P:immune response"/>
    <property type="evidence" value="ECO:0007669"/>
    <property type="project" value="UniProtKB-ARBA"/>
</dbReference>
<evidence type="ECO:0000256" key="13">
    <source>
        <dbReference type="ARBA" id="ARBA00023163"/>
    </source>
</evidence>
<keyword evidence="5" id="KW-0963">Cytoplasm</keyword>
<name>A0A6G0HHD9_LARCR</name>
<dbReference type="SMART" id="SM00964">
    <property type="entry name" value="STAT_int"/>
    <property type="match status" value="1"/>
</dbReference>
<dbReference type="PROSITE" id="PS51362">
    <property type="entry name" value="TGF_BETA_2"/>
    <property type="match status" value="1"/>
</dbReference>
<proteinExistence type="inferred from homology"/>
<dbReference type="Pfam" id="PF00019">
    <property type="entry name" value="TGF_beta"/>
    <property type="match status" value="1"/>
</dbReference>
<dbReference type="PANTHER" id="PTHR11801">
    <property type="entry name" value="SIGNAL TRANSDUCER AND ACTIVATOR OF TRANSCRIPTION"/>
    <property type="match status" value="1"/>
</dbReference>
<evidence type="ECO:0000256" key="10">
    <source>
        <dbReference type="ARBA" id="ARBA00023030"/>
    </source>
</evidence>
<comment type="similarity">
    <text evidence="4 15">Belongs to the TGF-beta family.</text>
</comment>
<evidence type="ECO:0000256" key="3">
    <source>
        <dbReference type="ARBA" id="ARBA00004613"/>
    </source>
</evidence>
<comment type="caution">
    <text evidence="19">The sequence shown here is derived from an EMBL/GenBank/DDBJ whole genome shotgun (WGS) entry which is preliminary data.</text>
</comment>
<dbReference type="GO" id="GO:0005634">
    <property type="term" value="C:nucleus"/>
    <property type="evidence" value="ECO:0007669"/>
    <property type="project" value="UniProtKB-SubCell"/>
</dbReference>
<dbReference type="GO" id="GO:0005576">
    <property type="term" value="C:extracellular region"/>
    <property type="evidence" value="ECO:0007669"/>
    <property type="project" value="UniProtKB-SubCell"/>
</dbReference>
<dbReference type="GO" id="GO:0003700">
    <property type="term" value="F:DNA-binding transcription factor activity"/>
    <property type="evidence" value="ECO:0007669"/>
    <property type="project" value="InterPro"/>
</dbReference>
<sequence>MLLYLGLTVFFSAGFSMEMNQTSKLLAESGEQCSACGFREHSKQMRLHSIKSQILSILRLEQAPNISRDMIRQLLPKAPPLTQLLDQYDPRVEDEDHATTETIITMATKPNPIAQDELSSCCLFSLSPKIQPKNILRAQLWVHLRPADMVTTVFLQISRLKPGKEGNNTRVRVRSLKIDTDAGASSWQSIDIKSLLQAWLRQPETNYGIEINAYDSKGEDLAVTSAEPGEEGLRSRRDSGLNCDEKSAETGCCRYPLTVDFEEFGWDWIIAPKRYRANYCSGECEFLHLQQYPHAHLVNKANPRGTAGPAAHPPRYTSSKEKKMAQWCQLQMLDCKYLEQVDQLYDDSFPMDIRQYLSKWIESIDWDTVAIQDSLATVRFHDLLAQLDDQHSRFALENNFLLQHNIRKIKRNLQDRFQEDPVHMAMIISRNLKEEQKILDTAKSAEQEGEGTVSAMVVEKQKLDLKVKEMKDRVQVADQNIKNLEDLQDEYDFKVNTLKNRENEINGMTQKELEKEKMTVGRMCFELKAKRQDVVTQLTDLLNVTQALLSDLISEELPEWKQRQQIACIGGPPNACVDQLQNWFTAVAESLQQVRQHLKKLQELEQKFSYESDPITQKKAYLEARALDLVKNLLSNSLVVERQPCMPTHPQRPLVLKTGVQFTVKLRFLVKLQEFNYQLKVKAVFDKDVTEKKGFRKFNILGTNTKVMNMEESNGSLAAEFRHLQLKEQKVAGNRTNEGPLIVTEELHSLSFESELQLNQSGLDIKLEAISLPVVVISNVCQLPSGWASILWYNMLTTEPKNLKFFLSPPSAKWSQLS</sequence>
<dbReference type="CDD" id="cd16845">
    <property type="entry name" value="STAT1_DBD"/>
    <property type="match status" value="1"/>
</dbReference>
<organism evidence="19 20">
    <name type="scientific">Larimichthys crocea</name>
    <name type="common">Large yellow croaker</name>
    <name type="synonym">Pseudosciaena crocea</name>
    <dbReference type="NCBI Taxonomy" id="215358"/>
    <lineage>
        <taxon>Eukaryota</taxon>
        <taxon>Metazoa</taxon>
        <taxon>Chordata</taxon>
        <taxon>Craniata</taxon>
        <taxon>Vertebrata</taxon>
        <taxon>Euteleostomi</taxon>
        <taxon>Actinopterygii</taxon>
        <taxon>Neopterygii</taxon>
        <taxon>Teleostei</taxon>
        <taxon>Neoteleostei</taxon>
        <taxon>Acanthomorphata</taxon>
        <taxon>Eupercaria</taxon>
        <taxon>Sciaenidae</taxon>
        <taxon>Larimichthys</taxon>
    </lineage>
</organism>
<dbReference type="Gene3D" id="1.10.532.10">
    <property type="entry name" value="STAT transcription factor, N-terminal domain"/>
    <property type="match status" value="1"/>
</dbReference>
<dbReference type="InterPro" id="IPR001217">
    <property type="entry name" value="STAT"/>
</dbReference>
<evidence type="ECO:0000256" key="14">
    <source>
        <dbReference type="ARBA" id="ARBA00023242"/>
    </source>
</evidence>
<keyword evidence="14" id="KW-0539">Nucleus</keyword>
<dbReference type="GO" id="GO:0005737">
    <property type="term" value="C:cytoplasm"/>
    <property type="evidence" value="ECO:0007669"/>
    <property type="project" value="UniProtKB-SubCell"/>
</dbReference>
<dbReference type="Gene3D" id="2.10.90.10">
    <property type="entry name" value="Cystine-knot cytokines"/>
    <property type="match status" value="1"/>
</dbReference>
<evidence type="ECO:0000256" key="1">
    <source>
        <dbReference type="ARBA" id="ARBA00004123"/>
    </source>
</evidence>
<dbReference type="FunFam" id="1.20.1050.20:FF:000001">
    <property type="entry name" value="Signal transducer and activator of transcription"/>
    <property type="match status" value="1"/>
</dbReference>
<dbReference type="EMBL" id="REGW02000024">
    <property type="protein sequence ID" value="KAE8278441.1"/>
    <property type="molecule type" value="Genomic_DNA"/>
</dbReference>
<dbReference type="GO" id="GO:0003677">
    <property type="term" value="F:DNA binding"/>
    <property type="evidence" value="ECO:0007669"/>
    <property type="project" value="UniProtKB-KW"/>
</dbReference>
<dbReference type="Pfam" id="PF00688">
    <property type="entry name" value="TGFb_propeptide"/>
    <property type="match status" value="1"/>
</dbReference>
<dbReference type="InterPro" id="IPR013800">
    <property type="entry name" value="STAT_TF_alpha"/>
</dbReference>
<evidence type="ECO:0000256" key="11">
    <source>
        <dbReference type="ARBA" id="ARBA00023125"/>
    </source>
</evidence>
<evidence type="ECO:0000256" key="4">
    <source>
        <dbReference type="ARBA" id="ARBA00006656"/>
    </source>
</evidence>
<dbReference type="SUPFAM" id="SSF57501">
    <property type="entry name" value="Cystine-knot cytokines"/>
    <property type="match status" value="1"/>
</dbReference>
<evidence type="ECO:0000256" key="7">
    <source>
        <dbReference type="ARBA" id="ARBA00022553"/>
    </source>
</evidence>
<comment type="subcellular location">
    <subcellularLocation>
        <location evidence="2">Cytoplasm</location>
    </subcellularLocation>
    <subcellularLocation>
        <location evidence="1">Nucleus</location>
    </subcellularLocation>
    <subcellularLocation>
        <location evidence="3">Secreted</location>
    </subcellularLocation>
</comment>
<keyword evidence="6" id="KW-0964">Secreted</keyword>
<dbReference type="Pfam" id="PF01017">
    <property type="entry name" value="STAT_alpha"/>
    <property type="match status" value="1"/>
</dbReference>
<dbReference type="Proteomes" id="UP000424527">
    <property type="component" value="Unassembled WGS sequence"/>
</dbReference>
<keyword evidence="9" id="KW-0805">Transcription regulation</keyword>
<dbReference type="CDD" id="cd16851">
    <property type="entry name" value="STAT1_CCD"/>
    <property type="match status" value="1"/>
</dbReference>
<dbReference type="Pfam" id="PF02864">
    <property type="entry name" value="STAT_bind"/>
    <property type="match status" value="1"/>
</dbReference>
<dbReference type="Gene3D" id="2.60.120.970">
    <property type="match status" value="1"/>
</dbReference>
<feature type="coiled-coil region" evidence="16">
    <location>
        <begin position="460"/>
        <end position="504"/>
    </location>
</feature>
<dbReference type="Gene3D" id="1.20.1050.20">
    <property type="entry name" value="STAT transcription factor, all-alpha domain"/>
    <property type="match status" value="1"/>
</dbReference>
<dbReference type="InterPro" id="IPR015988">
    <property type="entry name" value="STAT_TF_CC"/>
</dbReference>
<keyword evidence="16" id="KW-0175">Coiled coil</keyword>
<gene>
    <name evidence="19" type="ORF">D5F01_LYC23344</name>
</gene>
<evidence type="ECO:0000256" key="8">
    <source>
        <dbReference type="ARBA" id="ARBA00022999"/>
    </source>
</evidence>
<keyword evidence="17" id="KW-0732">Signal</keyword>
<dbReference type="InterPro" id="IPR001111">
    <property type="entry name" value="TGF-b_propeptide"/>
</dbReference>
<evidence type="ECO:0000256" key="9">
    <source>
        <dbReference type="ARBA" id="ARBA00023015"/>
    </source>
</evidence>
<dbReference type="InterPro" id="IPR017948">
    <property type="entry name" value="TGFb_CS"/>
</dbReference>
<dbReference type="AlphaFoldDB" id="A0A6G0HHD9"/>
<feature type="signal peptide" evidence="17">
    <location>
        <begin position="1"/>
        <end position="16"/>
    </location>
</feature>
<protein>
    <submittedName>
        <fullName evidence="19">Signal transducer and activator of transcription 1-alpha/beta</fullName>
    </submittedName>
</protein>
<dbReference type="Gene3D" id="1.10.238.10">
    <property type="entry name" value="EF-hand"/>
    <property type="match status" value="1"/>
</dbReference>
<dbReference type="InterPro" id="IPR012345">
    <property type="entry name" value="STAT_TF_DNA-bd_N"/>
</dbReference>
<keyword evidence="20" id="KW-1185">Reference proteome</keyword>